<organism evidence="1">
    <name type="scientific">Eucalyptus grandis</name>
    <name type="common">Flooded gum</name>
    <dbReference type="NCBI Taxonomy" id="71139"/>
    <lineage>
        <taxon>Eukaryota</taxon>
        <taxon>Viridiplantae</taxon>
        <taxon>Streptophyta</taxon>
        <taxon>Embryophyta</taxon>
        <taxon>Tracheophyta</taxon>
        <taxon>Spermatophyta</taxon>
        <taxon>Magnoliopsida</taxon>
        <taxon>eudicotyledons</taxon>
        <taxon>Gunneridae</taxon>
        <taxon>Pentapetalae</taxon>
        <taxon>rosids</taxon>
        <taxon>malvids</taxon>
        <taxon>Myrtales</taxon>
        <taxon>Myrtaceae</taxon>
        <taxon>Myrtoideae</taxon>
        <taxon>Eucalypteae</taxon>
        <taxon>Eucalyptus</taxon>
    </lineage>
</organism>
<sequence>MSWQGFKWQVPMNLNLTLPDGDKQGCMKRLDTLKKEEWIEFRIGKFVTTPMTVGEISFSGFSLPGIASPASASKALFSSQPPEAAKIMRQLCGSSVCIDLFSMYADSSSYWYFWRIHIHCKFC</sequence>
<dbReference type="EMBL" id="KK198762">
    <property type="protein sequence ID" value="KCW53501.1"/>
    <property type="molecule type" value="Genomic_DNA"/>
</dbReference>
<name>A0A059AIM6_EUCGR</name>
<protein>
    <submittedName>
        <fullName evidence="1">Uncharacterized protein</fullName>
    </submittedName>
</protein>
<dbReference type="AlphaFoldDB" id="A0A059AIM6"/>
<dbReference type="InParanoid" id="A0A059AIM6"/>
<dbReference type="Gramene" id="KCW53501">
    <property type="protein sequence ID" value="KCW53501"/>
    <property type="gene ID" value="EUGRSUZ_J02771"/>
</dbReference>
<evidence type="ECO:0000313" key="1">
    <source>
        <dbReference type="EMBL" id="KCW53501.1"/>
    </source>
</evidence>
<proteinExistence type="predicted"/>
<reference evidence="1" key="1">
    <citation type="submission" date="2013-07" db="EMBL/GenBank/DDBJ databases">
        <title>The genome of Eucalyptus grandis.</title>
        <authorList>
            <person name="Schmutz J."/>
            <person name="Hayes R."/>
            <person name="Myburg A."/>
            <person name="Tuskan G."/>
            <person name="Grattapaglia D."/>
            <person name="Rokhsar D.S."/>
        </authorList>
    </citation>
    <scope>NUCLEOTIDE SEQUENCE</scope>
    <source>
        <tissue evidence="1">Leaf extractions</tissue>
    </source>
</reference>
<accession>A0A059AIM6</accession>
<gene>
    <name evidence="1" type="ORF">EUGRSUZ_J02771</name>
</gene>